<name>A0ABY7GAY9_MYAAR</name>
<dbReference type="SUPFAM" id="SSF56104">
    <property type="entry name" value="SAICAR synthase-like"/>
    <property type="match status" value="1"/>
</dbReference>
<dbReference type="SMART" id="SM00330">
    <property type="entry name" value="PIPKc"/>
    <property type="match status" value="1"/>
</dbReference>
<keyword evidence="1" id="KW-0547">Nucleotide-binding</keyword>
<keyword evidence="1" id="KW-0067">ATP-binding</keyword>
<reference evidence="4" key="1">
    <citation type="submission" date="2022-11" db="EMBL/GenBank/DDBJ databases">
        <title>Centuries of genome instability and evolution in soft-shell clam transmissible cancer (bioRxiv).</title>
        <authorList>
            <person name="Hart S.F.M."/>
            <person name="Yonemitsu M.A."/>
            <person name="Giersch R.M."/>
            <person name="Beal B.F."/>
            <person name="Arriagada G."/>
            <person name="Davis B.W."/>
            <person name="Ostrander E.A."/>
            <person name="Goff S.P."/>
            <person name="Metzger M.J."/>
        </authorList>
    </citation>
    <scope>NUCLEOTIDE SEQUENCE</scope>
    <source>
        <strain evidence="4">MELC-2E11</strain>
        <tissue evidence="4">Siphon/mantle</tissue>
    </source>
</reference>
<feature type="compositionally biased region" description="Polar residues" evidence="2">
    <location>
        <begin position="15"/>
        <end position="28"/>
    </location>
</feature>
<dbReference type="PANTHER" id="PTHR23086">
    <property type="entry name" value="PHOSPHATIDYLINOSITOL-4-PHOSPHATE 5-KINASE"/>
    <property type="match status" value="1"/>
</dbReference>
<sequence length="180" mass="19952">MDASTDLDVSALRQIKTQMSESGQSDAGSSHGKGSGAVPKDRERKIGHRRYNEKTGLVTYKKKPTSELQAAIQLGIGQSVGGLSAKAERDLLMQDFGVVQSVFFPGDFRFKTYAPMAFRYFRELFNIRPDDFMLSLCDDPMTELTNPGAGGSIFYISADDEFIIKTAQHKEANFLQKLLP</sequence>
<dbReference type="PROSITE" id="PS51455">
    <property type="entry name" value="PIPK"/>
    <property type="match status" value="1"/>
</dbReference>
<dbReference type="Gene3D" id="3.30.800.10">
    <property type="entry name" value="Phosphatidylinositol Phosphate Kinase II Beta"/>
    <property type="match status" value="1"/>
</dbReference>
<keyword evidence="5" id="KW-1185">Reference proteome</keyword>
<dbReference type="PANTHER" id="PTHR23086:SF101">
    <property type="entry name" value="LP03320P-RELATED"/>
    <property type="match status" value="1"/>
</dbReference>
<organism evidence="4 5">
    <name type="scientific">Mya arenaria</name>
    <name type="common">Soft-shell clam</name>
    <dbReference type="NCBI Taxonomy" id="6604"/>
    <lineage>
        <taxon>Eukaryota</taxon>
        <taxon>Metazoa</taxon>
        <taxon>Spiralia</taxon>
        <taxon>Lophotrochozoa</taxon>
        <taxon>Mollusca</taxon>
        <taxon>Bivalvia</taxon>
        <taxon>Autobranchia</taxon>
        <taxon>Heteroconchia</taxon>
        <taxon>Euheterodonta</taxon>
        <taxon>Imparidentia</taxon>
        <taxon>Neoheterodontei</taxon>
        <taxon>Myida</taxon>
        <taxon>Myoidea</taxon>
        <taxon>Myidae</taxon>
        <taxon>Mya</taxon>
    </lineage>
</organism>
<protein>
    <submittedName>
        <fullName evidence="4">PI51A-like protein</fullName>
    </submittedName>
</protein>
<dbReference type="Proteomes" id="UP001164746">
    <property type="component" value="Chromosome 16"/>
</dbReference>
<evidence type="ECO:0000259" key="3">
    <source>
        <dbReference type="PROSITE" id="PS51455"/>
    </source>
</evidence>
<keyword evidence="1" id="KW-0418">Kinase</keyword>
<dbReference type="InterPro" id="IPR027484">
    <property type="entry name" value="PInositol-4-P-5-kinase_N"/>
</dbReference>
<feature type="domain" description="PIPK" evidence="3">
    <location>
        <begin position="47"/>
        <end position="180"/>
    </location>
</feature>
<dbReference type="Pfam" id="PF01504">
    <property type="entry name" value="PIP5K"/>
    <property type="match status" value="1"/>
</dbReference>
<feature type="non-terminal residue" evidence="4">
    <location>
        <position position="180"/>
    </location>
</feature>
<dbReference type="InterPro" id="IPR002498">
    <property type="entry name" value="PInositol-4-P-4/5-kinase_core"/>
</dbReference>
<keyword evidence="1" id="KW-0808">Transferase</keyword>
<gene>
    <name evidence="4" type="ORF">MAR_003704</name>
</gene>
<dbReference type="InterPro" id="IPR023610">
    <property type="entry name" value="PInositol-4/5-P-5/4-kinase"/>
</dbReference>
<feature type="region of interest" description="Disordered" evidence="2">
    <location>
        <begin position="1"/>
        <end position="48"/>
    </location>
</feature>
<dbReference type="EMBL" id="CP111027">
    <property type="protein sequence ID" value="WAR30136.1"/>
    <property type="molecule type" value="Genomic_DNA"/>
</dbReference>
<evidence type="ECO:0000313" key="4">
    <source>
        <dbReference type="EMBL" id="WAR30136.1"/>
    </source>
</evidence>
<evidence type="ECO:0000313" key="5">
    <source>
        <dbReference type="Proteomes" id="UP001164746"/>
    </source>
</evidence>
<evidence type="ECO:0000256" key="1">
    <source>
        <dbReference type="PROSITE-ProRule" id="PRU00781"/>
    </source>
</evidence>
<evidence type="ECO:0000256" key="2">
    <source>
        <dbReference type="SAM" id="MobiDB-lite"/>
    </source>
</evidence>
<accession>A0ABY7GAY9</accession>
<proteinExistence type="predicted"/>